<feature type="domain" description="SHSP" evidence="3">
    <location>
        <begin position="56"/>
        <end position="170"/>
    </location>
</feature>
<dbReference type="InterPro" id="IPR008978">
    <property type="entry name" value="HSP20-like_chaperone"/>
</dbReference>
<dbReference type="RefSeq" id="WP_169572486.1">
    <property type="nucleotide sequence ID" value="NZ_JABBFV010000005.1"/>
</dbReference>
<reference evidence="4 5" key="1">
    <citation type="submission" date="2020-04" db="EMBL/GenBank/DDBJ databases">
        <title>Sphingobium sp. AR-3-1 isolated from Arctic soil.</title>
        <authorList>
            <person name="Dahal R.H."/>
            <person name="Chaudhary D.K."/>
        </authorList>
    </citation>
    <scope>NUCLEOTIDE SEQUENCE [LARGE SCALE GENOMIC DNA]</scope>
    <source>
        <strain evidence="4 5">AR-3-1</strain>
    </source>
</reference>
<gene>
    <name evidence="4" type="ORF">HHL08_09035</name>
</gene>
<comment type="similarity">
    <text evidence="1 2">Belongs to the small heat shock protein (HSP20) family.</text>
</comment>
<dbReference type="PANTHER" id="PTHR11527">
    <property type="entry name" value="HEAT-SHOCK PROTEIN 20 FAMILY MEMBER"/>
    <property type="match status" value="1"/>
</dbReference>
<dbReference type="EMBL" id="JABBFV010000005">
    <property type="protein sequence ID" value="NML10292.1"/>
    <property type="molecule type" value="Genomic_DNA"/>
</dbReference>
<dbReference type="Gene3D" id="2.60.40.790">
    <property type="match status" value="1"/>
</dbReference>
<organism evidence="4 5">
    <name type="scientific">Sphingobium psychrophilum</name>
    <dbReference type="NCBI Taxonomy" id="2728834"/>
    <lineage>
        <taxon>Bacteria</taxon>
        <taxon>Pseudomonadati</taxon>
        <taxon>Pseudomonadota</taxon>
        <taxon>Alphaproteobacteria</taxon>
        <taxon>Sphingomonadales</taxon>
        <taxon>Sphingomonadaceae</taxon>
        <taxon>Sphingobium</taxon>
    </lineage>
</organism>
<proteinExistence type="inferred from homology"/>
<dbReference type="InterPro" id="IPR002068">
    <property type="entry name" value="A-crystallin/Hsp20_dom"/>
</dbReference>
<keyword evidence="5" id="KW-1185">Reference proteome</keyword>
<dbReference type="Proteomes" id="UP000519023">
    <property type="component" value="Unassembled WGS sequence"/>
</dbReference>
<sequence>MNGVTNVPVTKTRPASSLRDLATQISEPVGWLRSEIDRLFDDFGSSSRSLFHFAPRGAVTIVPALELVDDEKAYRLTAELPGLDEKDVEINVADGVLSISGEKKEEEERKEKGFLLNERRYGSFRRQISLPADVDAEGIKAQFKDGVLTVTLAKDENVAARTRKIAIEKV</sequence>
<evidence type="ECO:0000256" key="2">
    <source>
        <dbReference type="RuleBase" id="RU003616"/>
    </source>
</evidence>
<dbReference type="AlphaFoldDB" id="A0A7X9WUS0"/>
<name>A0A7X9WUS0_9SPHN</name>
<comment type="caution">
    <text evidence="4">The sequence shown here is derived from an EMBL/GenBank/DDBJ whole genome shotgun (WGS) entry which is preliminary data.</text>
</comment>
<protein>
    <submittedName>
        <fullName evidence="4">Hsp20/alpha crystallin family protein</fullName>
    </submittedName>
</protein>
<dbReference type="SUPFAM" id="SSF49764">
    <property type="entry name" value="HSP20-like chaperones"/>
    <property type="match status" value="1"/>
</dbReference>
<dbReference type="PROSITE" id="PS01031">
    <property type="entry name" value="SHSP"/>
    <property type="match status" value="1"/>
</dbReference>
<evidence type="ECO:0000259" key="3">
    <source>
        <dbReference type="PROSITE" id="PS01031"/>
    </source>
</evidence>
<evidence type="ECO:0000313" key="5">
    <source>
        <dbReference type="Proteomes" id="UP000519023"/>
    </source>
</evidence>
<dbReference type="Pfam" id="PF00011">
    <property type="entry name" value="HSP20"/>
    <property type="match status" value="1"/>
</dbReference>
<evidence type="ECO:0000313" key="4">
    <source>
        <dbReference type="EMBL" id="NML10292.1"/>
    </source>
</evidence>
<accession>A0A7X9WUS0</accession>
<dbReference type="CDD" id="cd06464">
    <property type="entry name" value="ACD_sHsps-like"/>
    <property type="match status" value="1"/>
</dbReference>
<evidence type="ECO:0000256" key="1">
    <source>
        <dbReference type="PROSITE-ProRule" id="PRU00285"/>
    </source>
</evidence>
<dbReference type="InterPro" id="IPR031107">
    <property type="entry name" value="Small_HSP"/>
</dbReference>